<evidence type="ECO:0000313" key="3">
    <source>
        <dbReference type="Proteomes" id="UP000825935"/>
    </source>
</evidence>
<dbReference type="EMBL" id="CM035426">
    <property type="protein sequence ID" value="KAH7314712.1"/>
    <property type="molecule type" value="Genomic_DNA"/>
</dbReference>
<dbReference type="Proteomes" id="UP000825935">
    <property type="component" value="Chromosome 21"/>
</dbReference>
<gene>
    <name evidence="2" type="ORF">KP509_21G017400</name>
</gene>
<reference evidence="2" key="1">
    <citation type="submission" date="2021-08" db="EMBL/GenBank/DDBJ databases">
        <title>WGS assembly of Ceratopteris richardii.</title>
        <authorList>
            <person name="Marchant D.B."/>
            <person name="Chen G."/>
            <person name="Jenkins J."/>
            <person name="Shu S."/>
            <person name="Leebens-Mack J."/>
            <person name="Grimwood J."/>
            <person name="Schmutz J."/>
            <person name="Soltis P."/>
            <person name="Soltis D."/>
            <person name="Chen Z.-H."/>
        </authorList>
    </citation>
    <scope>NUCLEOTIDE SEQUENCE</scope>
    <source>
        <strain evidence="2">Whitten #5841</strain>
        <tissue evidence="2">Leaf</tissue>
    </source>
</reference>
<name>A0A8T2SB27_CERRI</name>
<organism evidence="2 3">
    <name type="scientific">Ceratopteris richardii</name>
    <name type="common">Triangle waterfern</name>
    <dbReference type="NCBI Taxonomy" id="49495"/>
    <lineage>
        <taxon>Eukaryota</taxon>
        <taxon>Viridiplantae</taxon>
        <taxon>Streptophyta</taxon>
        <taxon>Embryophyta</taxon>
        <taxon>Tracheophyta</taxon>
        <taxon>Polypodiopsida</taxon>
        <taxon>Polypodiidae</taxon>
        <taxon>Polypodiales</taxon>
        <taxon>Pteridineae</taxon>
        <taxon>Pteridaceae</taxon>
        <taxon>Parkerioideae</taxon>
        <taxon>Ceratopteris</taxon>
    </lineage>
</organism>
<dbReference type="AlphaFoldDB" id="A0A8T2SB27"/>
<keyword evidence="1" id="KW-0175">Coiled coil</keyword>
<comment type="caution">
    <text evidence="2">The sequence shown here is derived from an EMBL/GenBank/DDBJ whole genome shotgun (WGS) entry which is preliminary data.</text>
</comment>
<proteinExistence type="predicted"/>
<evidence type="ECO:0000256" key="1">
    <source>
        <dbReference type="SAM" id="Coils"/>
    </source>
</evidence>
<keyword evidence="3" id="KW-1185">Reference proteome</keyword>
<dbReference type="PANTHER" id="PTHR35689:SF1">
    <property type="entry name" value="EARLY ENDOSOME ANTIGEN"/>
    <property type="match status" value="1"/>
</dbReference>
<dbReference type="PANTHER" id="PTHR35689">
    <property type="entry name" value="EARLY ENDOSOME ANTIGEN"/>
    <property type="match status" value="1"/>
</dbReference>
<protein>
    <submittedName>
        <fullName evidence="2">Uncharacterized protein</fullName>
    </submittedName>
</protein>
<evidence type="ECO:0000313" key="2">
    <source>
        <dbReference type="EMBL" id="KAH7314712.1"/>
    </source>
</evidence>
<feature type="coiled-coil region" evidence="1">
    <location>
        <begin position="52"/>
        <end position="142"/>
    </location>
</feature>
<accession>A0A8T2SB27</accession>
<sequence length="376" mass="42263">MKIIARGEIARHVDDEIGAMIYSMIGRPSSESQLQYHLSLSRNSARILGAFIKNLQLKHRELETRYDAAKMEASASANALRQKIVEFENLKVAYDQLQKQCELFRDDREIFAEAAEDAEERRAEADRRAAEAEKHALEAQQRERAALSCIENLLKAPDGARLQALCSSELKARLTAIKAIPHSDWTPNGALSSMNELLLPYSDIASPLRNKNYVSTLKEESQAADAFQTCKSTNPKKVVKVDSPAKSPPDTHCKDGKGTKRALFDASKTCDDFKSVPRQKVSKLQIHNLNEKENFQDFDADAMTKIEEAAQSDNETTRYLAKLIIVLKKNLVKAETEGDFLYAKYWDAHRLLMDTLEGFGMLSHNEEGVQLDASKE</sequence>